<keyword evidence="3" id="KW-1185">Reference proteome</keyword>
<evidence type="ECO:0000313" key="2">
    <source>
        <dbReference type="EMBL" id="GAA5511840.1"/>
    </source>
</evidence>
<reference evidence="2 3" key="1">
    <citation type="submission" date="2024-02" db="EMBL/GenBank/DDBJ databases">
        <title>Deinococcus carri NBRC 110142.</title>
        <authorList>
            <person name="Ichikawa N."/>
            <person name="Katano-Makiyama Y."/>
            <person name="Hidaka K."/>
        </authorList>
    </citation>
    <scope>NUCLEOTIDE SEQUENCE [LARGE SCALE GENOMIC DNA]</scope>
    <source>
        <strain evidence="2 3">NBRC 110142</strain>
    </source>
</reference>
<sequence length="65" mass="7207">MNDTRNNQQSSIVGRCDATSCRYNEQHECHAGQIEVAMSGQMAQCLTYTPEEGMGDSQRPSQSTH</sequence>
<name>A0ABP9W4Y5_9DEIO</name>
<evidence type="ECO:0000259" key="1">
    <source>
        <dbReference type="Pfam" id="PF07561"/>
    </source>
</evidence>
<dbReference type="Pfam" id="PF07561">
    <property type="entry name" value="DUF1540"/>
    <property type="match status" value="1"/>
</dbReference>
<protein>
    <recommendedName>
        <fullName evidence="1">DUF1540 domain-containing protein</fullName>
    </recommendedName>
</protein>
<comment type="caution">
    <text evidence="2">The sequence shown here is derived from an EMBL/GenBank/DDBJ whole genome shotgun (WGS) entry which is preliminary data.</text>
</comment>
<gene>
    <name evidence="2" type="ORF">Dcar01_00553</name>
</gene>
<dbReference type="EMBL" id="BAABRP010000001">
    <property type="protein sequence ID" value="GAA5511840.1"/>
    <property type="molecule type" value="Genomic_DNA"/>
</dbReference>
<proteinExistence type="predicted"/>
<feature type="domain" description="DUF1540" evidence="1">
    <location>
        <begin position="15"/>
        <end position="47"/>
    </location>
</feature>
<dbReference type="InterPro" id="IPR011437">
    <property type="entry name" value="DUF1540"/>
</dbReference>
<organism evidence="2 3">
    <name type="scientific">Deinococcus carri</name>
    <dbReference type="NCBI Taxonomy" id="1211323"/>
    <lineage>
        <taxon>Bacteria</taxon>
        <taxon>Thermotogati</taxon>
        <taxon>Deinococcota</taxon>
        <taxon>Deinococci</taxon>
        <taxon>Deinococcales</taxon>
        <taxon>Deinococcaceae</taxon>
        <taxon>Deinococcus</taxon>
    </lineage>
</organism>
<dbReference type="RefSeq" id="WP_345460515.1">
    <property type="nucleotide sequence ID" value="NZ_BAABRP010000001.1"/>
</dbReference>
<accession>A0ABP9W4Y5</accession>
<evidence type="ECO:0000313" key="3">
    <source>
        <dbReference type="Proteomes" id="UP001401887"/>
    </source>
</evidence>
<dbReference type="Proteomes" id="UP001401887">
    <property type="component" value="Unassembled WGS sequence"/>
</dbReference>